<gene>
    <name evidence="1" type="ORF">PMEA_00000613</name>
</gene>
<organism evidence="1 2">
    <name type="scientific">Pocillopora meandrina</name>
    <dbReference type="NCBI Taxonomy" id="46732"/>
    <lineage>
        <taxon>Eukaryota</taxon>
        <taxon>Metazoa</taxon>
        <taxon>Cnidaria</taxon>
        <taxon>Anthozoa</taxon>
        <taxon>Hexacorallia</taxon>
        <taxon>Scleractinia</taxon>
        <taxon>Astrocoeniina</taxon>
        <taxon>Pocilloporidae</taxon>
        <taxon>Pocillopora</taxon>
    </lineage>
</organism>
<dbReference type="EMBL" id="CALNXJ010000001">
    <property type="protein sequence ID" value="CAH3031791.1"/>
    <property type="molecule type" value="Genomic_DNA"/>
</dbReference>
<keyword evidence="2" id="KW-1185">Reference proteome</keyword>
<dbReference type="Proteomes" id="UP001159428">
    <property type="component" value="Unassembled WGS sequence"/>
</dbReference>
<dbReference type="AlphaFoldDB" id="A0AAU9VKZ9"/>
<evidence type="ECO:0000313" key="2">
    <source>
        <dbReference type="Proteomes" id="UP001159428"/>
    </source>
</evidence>
<comment type="caution">
    <text evidence="1">The sequence shown here is derived from an EMBL/GenBank/DDBJ whole genome shotgun (WGS) entry which is preliminary data.</text>
</comment>
<accession>A0AAU9VKZ9</accession>
<evidence type="ECO:0000313" key="1">
    <source>
        <dbReference type="EMBL" id="CAH3031791.1"/>
    </source>
</evidence>
<name>A0AAU9VKZ9_9CNID</name>
<reference evidence="1 2" key="1">
    <citation type="submission" date="2022-05" db="EMBL/GenBank/DDBJ databases">
        <authorList>
            <consortium name="Genoscope - CEA"/>
            <person name="William W."/>
        </authorList>
    </citation>
    <scope>NUCLEOTIDE SEQUENCE [LARGE SCALE GENOMIC DNA]</scope>
</reference>
<sequence length="94" mass="10623">LEIVTEKPKLGVTINIFILVLIEEFKWCIHSGIRTFINDQKAGTLEDAAQLAVEFSLSHEVNFMEKPCQLHTPSGRVLPPSVPGWLWKPQKLAE</sequence>
<protein>
    <submittedName>
        <fullName evidence="1">Uncharacterized protein</fullName>
    </submittedName>
</protein>
<feature type="non-terminal residue" evidence="1">
    <location>
        <position position="1"/>
    </location>
</feature>
<proteinExistence type="predicted"/>